<sequence length="427" mass="44627">MAEAAPPAPARDWWLCMSPDACNNPITWWLGQYDEKSGTFDVTAADGPHRLDLGSTLYAATLWTDPQGRQLVYAWIQEHRRVPTPPALCGDYSYAGCISTPRVVTLLDGRLHQEPLPEITRLRTRVSWHARGLKLDPAGPLLPLRVVSGTHLDISITLVPPGPRASPSDIGSGGSSEDRGKGEPAAAGLVFKSWRAGGRGAAVLSFDWDSHFLALDWDEPFPNAYDPRGADSPEGRRVGGPLRFYTPGEPLTLRVLLDGSALEVFTSTGETLTSRMYRGHPPACPCPGCGHGRGTDPTINCDGVAPAAPPAGQGQEEDRTGVALFASGAAVEVESLDVWEMGSCRAAAPALPAAAHAEAALAAVVARAADAEAAAAEVEGALPPGAKPIEAGGDCVGATAPHAAPEEATDEAQVAGSFLEVLHINSA</sequence>
<dbReference type="InterPro" id="IPR051214">
    <property type="entry name" value="GH32_Enzymes"/>
</dbReference>
<dbReference type="SUPFAM" id="SSF75005">
    <property type="entry name" value="Arabinanase/levansucrase/invertase"/>
    <property type="match status" value="1"/>
</dbReference>
<protein>
    <submittedName>
        <fullName evidence="6">Glycoside-hydrolase-like protein</fullName>
    </submittedName>
</protein>
<evidence type="ECO:0000256" key="4">
    <source>
        <dbReference type="SAM" id="MobiDB-lite"/>
    </source>
</evidence>
<name>A0A0D2MVZ4_9CHLO</name>
<dbReference type="STRING" id="145388.A0A0D2MVZ4"/>
<keyword evidence="3" id="KW-0326">Glycosidase</keyword>
<gene>
    <name evidence="6" type="ORF">MNEG_9458</name>
</gene>
<evidence type="ECO:0000256" key="3">
    <source>
        <dbReference type="ARBA" id="ARBA00023295"/>
    </source>
</evidence>
<keyword evidence="7" id="KW-1185">Reference proteome</keyword>
<dbReference type="GeneID" id="25742333"/>
<reference evidence="6 7" key="1">
    <citation type="journal article" date="2013" name="BMC Genomics">
        <title>Reconstruction of the lipid metabolism for the microalga Monoraphidium neglectum from its genome sequence reveals characteristics suitable for biofuel production.</title>
        <authorList>
            <person name="Bogen C."/>
            <person name="Al-Dilaimi A."/>
            <person name="Albersmeier A."/>
            <person name="Wichmann J."/>
            <person name="Grundmann M."/>
            <person name="Rupp O."/>
            <person name="Lauersen K.J."/>
            <person name="Blifernez-Klassen O."/>
            <person name="Kalinowski J."/>
            <person name="Goesmann A."/>
            <person name="Mussgnug J.H."/>
            <person name="Kruse O."/>
        </authorList>
    </citation>
    <scope>NUCLEOTIDE SEQUENCE [LARGE SCALE GENOMIC DNA]</scope>
    <source>
        <strain evidence="6 7">SAG 48.87</strain>
    </source>
</reference>
<dbReference type="InterPro" id="IPR023296">
    <property type="entry name" value="Glyco_hydro_beta-prop_sf"/>
</dbReference>
<evidence type="ECO:0000313" key="7">
    <source>
        <dbReference type="Proteomes" id="UP000054498"/>
    </source>
</evidence>
<dbReference type="AlphaFoldDB" id="A0A0D2MVZ4"/>
<feature type="domain" description="Glycosyl hydrolase family 32 N-terminal" evidence="5">
    <location>
        <begin position="15"/>
        <end position="115"/>
    </location>
</feature>
<proteinExistence type="inferred from homology"/>
<evidence type="ECO:0000259" key="5">
    <source>
        <dbReference type="Pfam" id="PF00251"/>
    </source>
</evidence>
<dbReference type="GO" id="GO:0016798">
    <property type="term" value="F:hydrolase activity, acting on glycosyl bonds"/>
    <property type="evidence" value="ECO:0007669"/>
    <property type="project" value="UniProtKB-KW"/>
</dbReference>
<dbReference type="PANTHER" id="PTHR43101:SF1">
    <property type="entry name" value="BETA-FRUCTOSIDASE"/>
    <property type="match status" value="1"/>
</dbReference>
<evidence type="ECO:0000256" key="1">
    <source>
        <dbReference type="ARBA" id="ARBA00009902"/>
    </source>
</evidence>
<dbReference type="Gene3D" id="2.60.120.560">
    <property type="entry name" value="Exo-inulinase, domain 1"/>
    <property type="match status" value="1"/>
</dbReference>
<keyword evidence="2 6" id="KW-0378">Hydrolase</keyword>
<dbReference type="OrthoDB" id="202537at2759"/>
<dbReference type="KEGG" id="mng:MNEG_9458"/>
<dbReference type="Pfam" id="PF00251">
    <property type="entry name" value="Glyco_hydro_32N"/>
    <property type="match status" value="1"/>
</dbReference>
<dbReference type="PANTHER" id="PTHR43101">
    <property type="entry name" value="BETA-FRUCTOSIDASE"/>
    <property type="match status" value="1"/>
</dbReference>
<evidence type="ECO:0000256" key="2">
    <source>
        <dbReference type="ARBA" id="ARBA00022801"/>
    </source>
</evidence>
<dbReference type="Proteomes" id="UP000054498">
    <property type="component" value="Unassembled WGS sequence"/>
</dbReference>
<feature type="region of interest" description="Disordered" evidence="4">
    <location>
        <begin position="158"/>
        <end position="183"/>
    </location>
</feature>
<dbReference type="Gene3D" id="2.115.10.20">
    <property type="entry name" value="Glycosyl hydrolase domain, family 43"/>
    <property type="match status" value="1"/>
</dbReference>
<comment type="similarity">
    <text evidence="1">Belongs to the glycosyl hydrolase 32 family.</text>
</comment>
<dbReference type="InterPro" id="IPR013320">
    <property type="entry name" value="ConA-like_dom_sf"/>
</dbReference>
<dbReference type="InterPro" id="IPR013148">
    <property type="entry name" value="Glyco_hydro_32_N"/>
</dbReference>
<dbReference type="SUPFAM" id="SSF49899">
    <property type="entry name" value="Concanavalin A-like lectins/glucanases"/>
    <property type="match status" value="1"/>
</dbReference>
<dbReference type="RefSeq" id="XP_013897525.1">
    <property type="nucleotide sequence ID" value="XM_014042071.1"/>
</dbReference>
<dbReference type="EMBL" id="KK102163">
    <property type="protein sequence ID" value="KIY98505.1"/>
    <property type="molecule type" value="Genomic_DNA"/>
</dbReference>
<organism evidence="6 7">
    <name type="scientific">Monoraphidium neglectum</name>
    <dbReference type="NCBI Taxonomy" id="145388"/>
    <lineage>
        <taxon>Eukaryota</taxon>
        <taxon>Viridiplantae</taxon>
        <taxon>Chlorophyta</taxon>
        <taxon>core chlorophytes</taxon>
        <taxon>Chlorophyceae</taxon>
        <taxon>CS clade</taxon>
        <taxon>Sphaeropleales</taxon>
        <taxon>Selenastraceae</taxon>
        <taxon>Monoraphidium</taxon>
    </lineage>
</organism>
<accession>A0A0D2MVZ4</accession>
<evidence type="ECO:0000313" key="6">
    <source>
        <dbReference type="EMBL" id="KIY98505.1"/>
    </source>
</evidence>